<protein>
    <recommendedName>
        <fullName evidence="4">DUF805 domain-containing protein</fullName>
    </recommendedName>
</protein>
<keyword evidence="3" id="KW-1185">Reference proteome</keyword>
<feature type="transmembrane region" description="Helical" evidence="1">
    <location>
        <begin position="55"/>
        <end position="73"/>
    </location>
</feature>
<sequence length="123" mass="14218">MARASFNDIVIKHIQNMFNYKAYEKRREFNLFFLFMFIVTLCLALLAATIPGFELILNAINIFFLLVFLAATARRLRDAGLHPAFTILAIVPIANFVLLIMCMAMQTKELNNPHRTFPIFPDY</sequence>
<keyword evidence="1" id="KW-0472">Membrane</keyword>
<dbReference type="OrthoDB" id="9812349at2"/>
<dbReference type="EMBL" id="NRHC01000114">
    <property type="protein sequence ID" value="RIY31209.1"/>
    <property type="molecule type" value="Genomic_DNA"/>
</dbReference>
<comment type="caution">
    <text evidence="2">The sequence shown here is derived from an EMBL/GenBank/DDBJ whole genome shotgun (WGS) entry which is preliminary data.</text>
</comment>
<dbReference type="RefSeq" id="WP_119525684.1">
    <property type="nucleotide sequence ID" value="NZ_NRHC01000114.1"/>
</dbReference>
<name>A0A3A1Y1N6_9GAMM</name>
<evidence type="ECO:0000313" key="3">
    <source>
        <dbReference type="Proteomes" id="UP000265691"/>
    </source>
</evidence>
<accession>A0A3A1Y1N6</accession>
<dbReference type="InterPro" id="IPR008523">
    <property type="entry name" value="DUF805"/>
</dbReference>
<evidence type="ECO:0000313" key="2">
    <source>
        <dbReference type="EMBL" id="RIY31209.1"/>
    </source>
</evidence>
<proteinExistence type="predicted"/>
<gene>
    <name evidence="2" type="ORF">CKF54_07220</name>
</gene>
<evidence type="ECO:0000256" key="1">
    <source>
        <dbReference type="SAM" id="Phobius"/>
    </source>
</evidence>
<keyword evidence="1" id="KW-0812">Transmembrane</keyword>
<dbReference type="Pfam" id="PF05656">
    <property type="entry name" value="DUF805"/>
    <property type="match status" value="1"/>
</dbReference>
<dbReference type="AlphaFoldDB" id="A0A3A1Y1N6"/>
<dbReference type="Proteomes" id="UP000265691">
    <property type="component" value="Unassembled WGS sequence"/>
</dbReference>
<feature type="transmembrane region" description="Helical" evidence="1">
    <location>
        <begin position="85"/>
        <end position="106"/>
    </location>
</feature>
<keyword evidence="1" id="KW-1133">Transmembrane helix</keyword>
<dbReference type="GO" id="GO:0016020">
    <property type="term" value="C:membrane"/>
    <property type="evidence" value="ECO:0007669"/>
    <property type="project" value="InterPro"/>
</dbReference>
<feature type="transmembrane region" description="Helical" evidence="1">
    <location>
        <begin position="29"/>
        <end position="49"/>
    </location>
</feature>
<organism evidence="2 3">
    <name type="scientific">Psittacicella hinzii</name>
    <dbReference type="NCBI Taxonomy" id="2028575"/>
    <lineage>
        <taxon>Bacteria</taxon>
        <taxon>Pseudomonadati</taxon>
        <taxon>Pseudomonadota</taxon>
        <taxon>Gammaproteobacteria</taxon>
        <taxon>Pasteurellales</taxon>
        <taxon>Psittacicellaceae</taxon>
        <taxon>Psittacicella</taxon>
    </lineage>
</organism>
<evidence type="ECO:0008006" key="4">
    <source>
        <dbReference type="Google" id="ProtNLM"/>
    </source>
</evidence>
<reference evidence="2 3" key="1">
    <citation type="submission" date="2017-08" db="EMBL/GenBank/DDBJ databases">
        <title>Reclassification of Bisgaard taxon 37 and 44.</title>
        <authorList>
            <person name="Christensen H."/>
        </authorList>
    </citation>
    <scope>NUCLEOTIDE SEQUENCE [LARGE SCALE GENOMIC DNA]</scope>
    <source>
        <strain evidence="2 3">B96_3</strain>
    </source>
</reference>